<accession>A0ABN0XDM5</accession>
<comment type="caution">
    <text evidence="1">The sequence shown here is derived from an EMBL/GenBank/DDBJ whole genome shotgun (WGS) entry which is preliminary data.</text>
</comment>
<sequence>MGSVGTHSQKQSKENNIAFICQKCKVTEKIPKDVVKQLDFMDSGDPMDPPRFSCEQCDGSMVPLYYEGLQGITYDNRHLKRKS</sequence>
<evidence type="ECO:0000313" key="1">
    <source>
        <dbReference type="EMBL" id="GAA0361580.1"/>
    </source>
</evidence>
<evidence type="ECO:0000313" key="2">
    <source>
        <dbReference type="Proteomes" id="UP001501166"/>
    </source>
</evidence>
<protein>
    <submittedName>
        <fullName evidence="1">Uncharacterized protein</fullName>
    </submittedName>
</protein>
<gene>
    <name evidence="1" type="ORF">GCM10008932_12720</name>
</gene>
<keyword evidence="2" id="KW-1185">Reference proteome</keyword>
<name>A0ABN0XDM5_9LACT</name>
<dbReference type="EMBL" id="BAAACW010000077">
    <property type="protein sequence ID" value="GAA0361580.1"/>
    <property type="molecule type" value="Genomic_DNA"/>
</dbReference>
<dbReference type="Proteomes" id="UP001501166">
    <property type="component" value="Unassembled WGS sequence"/>
</dbReference>
<reference evidence="1 2" key="1">
    <citation type="journal article" date="2019" name="Int. J. Syst. Evol. Microbiol.">
        <title>The Global Catalogue of Microorganisms (GCM) 10K type strain sequencing project: providing services to taxonomists for standard genome sequencing and annotation.</title>
        <authorList>
            <consortium name="The Broad Institute Genomics Platform"/>
            <consortium name="The Broad Institute Genome Sequencing Center for Infectious Disease"/>
            <person name="Wu L."/>
            <person name="Ma J."/>
        </authorList>
    </citation>
    <scope>NUCLEOTIDE SEQUENCE [LARGE SCALE GENOMIC DNA]</scope>
    <source>
        <strain evidence="1 2">JCM 12662</strain>
    </source>
</reference>
<proteinExistence type="predicted"/>
<organism evidence="1 2">
    <name type="scientific">Alkalibacterium iburiense</name>
    <dbReference type="NCBI Taxonomy" id="290589"/>
    <lineage>
        <taxon>Bacteria</taxon>
        <taxon>Bacillati</taxon>
        <taxon>Bacillota</taxon>
        <taxon>Bacilli</taxon>
        <taxon>Lactobacillales</taxon>
        <taxon>Carnobacteriaceae</taxon>
        <taxon>Alkalibacterium</taxon>
    </lineage>
</organism>